<name>A0ABX7ALS6_9BACI</name>
<evidence type="ECO:0000313" key="1">
    <source>
        <dbReference type="EMBL" id="QQP10858.1"/>
    </source>
</evidence>
<proteinExistence type="predicted"/>
<reference evidence="1 2" key="1">
    <citation type="submission" date="2020-01" db="EMBL/GenBank/DDBJ databases">
        <authorList>
            <person name="Liu G."/>
            <person name="Liu B."/>
        </authorList>
    </citation>
    <scope>NUCLEOTIDE SEQUENCE [LARGE SCALE GENOMIC DNA]</scope>
    <source>
        <strain evidence="1 2">FJAT-51161</strain>
    </source>
</reference>
<organism evidence="1 2">
    <name type="scientific">Lysinibacillus agricola</name>
    <dbReference type="NCBI Taxonomy" id="2590012"/>
    <lineage>
        <taxon>Bacteria</taxon>
        <taxon>Bacillati</taxon>
        <taxon>Bacillota</taxon>
        <taxon>Bacilli</taxon>
        <taxon>Bacillales</taxon>
        <taxon>Bacillaceae</taxon>
        <taxon>Lysinibacillus</taxon>
    </lineage>
</organism>
<evidence type="ECO:0000313" key="2">
    <source>
        <dbReference type="Proteomes" id="UP000596049"/>
    </source>
</evidence>
<accession>A0ABX7ALS6</accession>
<sequence>MKLNRVQAEIIYFSLLHTLRECNIEYDEKHEQLQNEIIDRNDVTDILDQLDLFYDFIVAENEITFDD</sequence>
<protein>
    <submittedName>
        <fullName evidence="1">Uncharacterized protein</fullName>
    </submittedName>
</protein>
<keyword evidence="2" id="KW-1185">Reference proteome</keyword>
<dbReference type="EMBL" id="CP067341">
    <property type="protein sequence ID" value="QQP10858.1"/>
    <property type="molecule type" value="Genomic_DNA"/>
</dbReference>
<gene>
    <name evidence="1" type="ORF">FJQ98_16560</name>
</gene>
<dbReference type="Proteomes" id="UP000596049">
    <property type="component" value="Chromosome"/>
</dbReference>
<dbReference type="RefSeq" id="WP_053595681.1">
    <property type="nucleotide sequence ID" value="NZ_CP067341.1"/>
</dbReference>